<dbReference type="OrthoDB" id="1218614at2759"/>
<accession>A0A1S4CJ95</accession>
<gene>
    <name evidence="2" type="primary">LOC107819452</name>
</gene>
<protein>
    <recommendedName>
        <fullName evidence="1">Reverse transcriptase zinc-binding domain-containing protein</fullName>
    </recommendedName>
</protein>
<dbReference type="InterPro" id="IPR026960">
    <property type="entry name" value="RVT-Znf"/>
</dbReference>
<sequence length="485" mass="56664">MKTLRRYEEASGQEINKDKSFYLASNYIHDSRHNMIQRLTCYRYKSFPFKYLGCPIYSGRKKICYYTDIARNVMNKIRGWQGHVLSPGGRATIIKHVLKSQILHILAIVTPPKTILEQLDSYFSNFFLEKSVKKNKYHWSSLRNLCYPTDEGGVGFKNLTNLCKAFSTKRWWMFRVANNIWVKFMRAKNSPRSHPVSKVLESKHSAAWKEMMHIKNNIEPYILWKINDGDSSFWWDNWIGLGPLGAYINGNRKPDNMKIRDCIKDEAWDINTITSLVPNNLLNHIKHIPISDKYINDTPVWTETSNGTFTCSSAFNSISKRRDMDNMWKDVWKKNVQFKMSFFLWRAIKGPLGIKVGCHSIAYTLKEWSNFQNKNDIQRILCQVYMKKRGATVDMKWQWHKICSYMEDFRPRITSTPVIWNKSPEGLLKINTDGSSNITKRNAGIGGVAALYDLNWYKQNNVTNCILEMDSLMTVNMMKGVYKPP</sequence>
<dbReference type="KEGG" id="nta:107819452"/>
<dbReference type="Pfam" id="PF13966">
    <property type="entry name" value="zf-RVT"/>
    <property type="match status" value="1"/>
</dbReference>
<organism evidence="2">
    <name type="scientific">Nicotiana tabacum</name>
    <name type="common">Common tobacco</name>
    <dbReference type="NCBI Taxonomy" id="4097"/>
    <lineage>
        <taxon>Eukaryota</taxon>
        <taxon>Viridiplantae</taxon>
        <taxon>Streptophyta</taxon>
        <taxon>Embryophyta</taxon>
        <taxon>Tracheophyta</taxon>
        <taxon>Spermatophyta</taxon>
        <taxon>Magnoliopsida</taxon>
        <taxon>eudicotyledons</taxon>
        <taxon>Gunneridae</taxon>
        <taxon>Pentapetalae</taxon>
        <taxon>asterids</taxon>
        <taxon>lamiids</taxon>
        <taxon>Solanales</taxon>
        <taxon>Solanaceae</taxon>
        <taxon>Nicotianoideae</taxon>
        <taxon>Nicotianeae</taxon>
        <taxon>Nicotiana</taxon>
    </lineage>
</organism>
<evidence type="ECO:0000313" key="2">
    <source>
        <dbReference type="RefSeq" id="XP_016501071.1"/>
    </source>
</evidence>
<proteinExistence type="predicted"/>
<dbReference type="PANTHER" id="PTHR33116">
    <property type="entry name" value="REVERSE TRANSCRIPTASE ZINC-BINDING DOMAIN-CONTAINING PROTEIN-RELATED-RELATED"/>
    <property type="match status" value="1"/>
</dbReference>
<dbReference type="PaxDb" id="4097-A0A1S4CJ95"/>
<name>A0A1S4CJ95_TOBAC</name>
<dbReference type="PANTHER" id="PTHR33116:SF67">
    <property type="entry name" value="REVERSE TRANSCRIPTASE"/>
    <property type="match status" value="1"/>
</dbReference>
<feature type="domain" description="Reverse transcriptase zinc-binding" evidence="1">
    <location>
        <begin position="309"/>
        <end position="356"/>
    </location>
</feature>
<dbReference type="RefSeq" id="XP_016501071.1">
    <property type="nucleotide sequence ID" value="XM_016645585.1"/>
</dbReference>
<evidence type="ECO:0000259" key="1">
    <source>
        <dbReference type="Pfam" id="PF13966"/>
    </source>
</evidence>
<reference evidence="2" key="1">
    <citation type="submission" date="2025-08" db="UniProtKB">
        <authorList>
            <consortium name="RefSeq"/>
        </authorList>
    </citation>
    <scope>IDENTIFICATION</scope>
</reference>
<dbReference type="AlphaFoldDB" id="A0A1S4CJ95"/>